<keyword evidence="1" id="KW-0472">Membrane</keyword>
<dbReference type="AlphaFoldDB" id="I1CUP9"/>
<name>I1CUP9_RHIO9</name>
<organism evidence="2 3">
    <name type="scientific">Rhizopus delemar (strain RA 99-880 / ATCC MYA-4621 / FGSC 9543 / NRRL 43880)</name>
    <name type="common">Mucormycosis agent</name>
    <name type="synonym">Rhizopus arrhizus var. delemar</name>
    <dbReference type="NCBI Taxonomy" id="246409"/>
    <lineage>
        <taxon>Eukaryota</taxon>
        <taxon>Fungi</taxon>
        <taxon>Fungi incertae sedis</taxon>
        <taxon>Mucoromycota</taxon>
        <taxon>Mucoromycotina</taxon>
        <taxon>Mucoromycetes</taxon>
        <taxon>Mucorales</taxon>
        <taxon>Mucorineae</taxon>
        <taxon>Rhizopodaceae</taxon>
        <taxon>Rhizopus</taxon>
    </lineage>
</organism>
<evidence type="ECO:0000313" key="3">
    <source>
        <dbReference type="Proteomes" id="UP000009138"/>
    </source>
</evidence>
<dbReference type="Proteomes" id="UP000009138">
    <property type="component" value="Unassembled WGS sequence"/>
</dbReference>
<accession>I1CUP9</accession>
<feature type="transmembrane region" description="Helical" evidence="1">
    <location>
        <begin position="290"/>
        <end position="310"/>
    </location>
</feature>
<gene>
    <name evidence="2" type="ORF">RO3G_16890</name>
</gene>
<dbReference type="OMA" id="IEASHMD"/>
<keyword evidence="3" id="KW-1185">Reference proteome</keyword>
<proteinExistence type="predicted"/>
<keyword evidence="1" id="KW-1133">Transmembrane helix</keyword>
<keyword evidence="1" id="KW-0812">Transmembrane</keyword>
<dbReference type="InParanoid" id="I1CUP9"/>
<dbReference type="VEuPathDB" id="FungiDB:RO3G_16890"/>
<evidence type="ECO:0000256" key="1">
    <source>
        <dbReference type="SAM" id="Phobius"/>
    </source>
</evidence>
<reference evidence="2 3" key="1">
    <citation type="journal article" date="2009" name="PLoS Genet.">
        <title>Genomic analysis of the basal lineage fungus Rhizopus oryzae reveals a whole-genome duplication.</title>
        <authorList>
            <person name="Ma L.-J."/>
            <person name="Ibrahim A.S."/>
            <person name="Skory C."/>
            <person name="Grabherr M.G."/>
            <person name="Burger G."/>
            <person name="Butler M."/>
            <person name="Elias M."/>
            <person name="Idnurm A."/>
            <person name="Lang B.F."/>
            <person name="Sone T."/>
            <person name="Abe A."/>
            <person name="Calvo S.E."/>
            <person name="Corrochano L.M."/>
            <person name="Engels R."/>
            <person name="Fu J."/>
            <person name="Hansberg W."/>
            <person name="Kim J.-M."/>
            <person name="Kodira C.D."/>
            <person name="Koehrsen M.J."/>
            <person name="Liu B."/>
            <person name="Miranda-Saavedra D."/>
            <person name="O'Leary S."/>
            <person name="Ortiz-Castellanos L."/>
            <person name="Poulter R."/>
            <person name="Rodriguez-Romero J."/>
            <person name="Ruiz-Herrera J."/>
            <person name="Shen Y.-Q."/>
            <person name="Zeng Q."/>
            <person name="Galagan J."/>
            <person name="Birren B.W."/>
            <person name="Cuomo C.A."/>
            <person name="Wickes B.L."/>
        </authorList>
    </citation>
    <scope>NUCLEOTIDE SEQUENCE [LARGE SCALE GENOMIC DNA]</scope>
    <source>
        <strain evidence="3">RA 99-880 / ATCC MYA-4621 / FGSC 9543 / NRRL 43880</strain>
    </source>
</reference>
<dbReference type="RefSeq" id="XP_067527575.1">
    <property type="nucleotide sequence ID" value="XM_067671474.1"/>
</dbReference>
<evidence type="ECO:0000313" key="2">
    <source>
        <dbReference type="EMBL" id="EIE92179.1"/>
    </source>
</evidence>
<sequence length="369" mass="41739">MPKEKQRRTRVIGLPKNYKYKDWLHSALNIAEPAIDYFKFADTFSDSESATNHHYADLLTKLSTGQSNKLTKISTTAKKLYNSRNNLETDFGKQYKQYWETRDTLNIQKALRNENQRTIIHLNELTNKEIRNLAEKTYNINESINEADEDYETNETEGEHEEEISDESSIAEKVISQTANLASDDRVGKLKIIDLSSSAAVDILKTETSGDQFESILEATKIHPITMSTEAFGNKTIVAGLLEFSGGVNDRTPSSKNLIKHDGMLYRTVDIDMEIPNTPRKLLALTSQPLGYSLTTDFLLILFSIAVLHMTTTFKGLKELNAYVKKTDVPIFCDFVQQNSENLMAWSTDKAYMAAKQLTHCGEIDSPLV</sequence>
<dbReference type="EMBL" id="CH476754">
    <property type="protein sequence ID" value="EIE92179.1"/>
    <property type="molecule type" value="Genomic_DNA"/>
</dbReference>
<dbReference type="GeneID" id="93623855"/>
<dbReference type="OrthoDB" id="2288930at2759"/>
<protein>
    <submittedName>
        <fullName evidence="2">Uncharacterized protein</fullName>
    </submittedName>
</protein>